<evidence type="ECO:0000313" key="2">
    <source>
        <dbReference type="Proteomes" id="UP000218287"/>
    </source>
</evidence>
<reference evidence="1 2" key="1">
    <citation type="submission" date="2017-06" db="EMBL/GenBank/DDBJ databases">
        <title>Genome sequencing of cyanobaciteial culture collection at National Institute for Environmental Studies (NIES).</title>
        <authorList>
            <person name="Hirose Y."/>
            <person name="Shimura Y."/>
            <person name="Fujisawa T."/>
            <person name="Nakamura Y."/>
            <person name="Kawachi M."/>
        </authorList>
    </citation>
    <scope>NUCLEOTIDE SEQUENCE [LARGE SCALE GENOMIC DNA]</scope>
    <source>
        <strain evidence="1 2">NIES-21</strain>
    </source>
</reference>
<protein>
    <submittedName>
        <fullName evidence="1">WD-40 repeat protein</fullName>
    </submittedName>
</protein>
<organism evidence="1 2">
    <name type="scientific">Anabaenopsis circularis NIES-21</name>
    <dbReference type="NCBI Taxonomy" id="1085406"/>
    <lineage>
        <taxon>Bacteria</taxon>
        <taxon>Bacillati</taxon>
        <taxon>Cyanobacteriota</taxon>
        <taxon>Cyanophyceae</taxon>
        <taxon>Nostocales</taxon>
        <taxon>Nodulariaceae</taxon>
        <taxon>Anabaenopsis</taxon>
    </lineage>
</organism>
<accession>A0A1Z4GGS4</accession>
<dbReference type="EMBL" id="AP018174">
    <property type="protein sequence ID" value="BAY16687.1"/>
    <property type="molecule type" value="Genomic_DNA"/>
</dbReference>
<sequence length="48" mass="5463">MKQQKARRSRGVILTLQGWDKLQAAKAQAEWEQNAGDSFSLEELSDRS</sequence>
<dbReference type="AlphaFoldDB" id="A0A1Z4GGS4"/>
<keyword evidence="2" id="KW-1185">Reference proteome</keyword>
<evidence type="ECO:0000313" key="1">
    <source>
        <dbReference type="EMBL" id="BAY16687.1"/>
    </source>
</evidence>
<name>A0A1Z4GGS4_9CYAN</name>
<dbReference type="Proteomes" id="UP000218287">
    <property type="component" value="Chromosome"/>
</dbReference>
<proteinExistence type="predicted"/>
<gene>
    <name evidence="1" type="ORF">NIES21_25170</name>
</gene>